<protein>
    <submittedName>
        <fullName evidence="4">Recombinase family protein</fullName>
    </submittedName>
</protein>
<feature type="compositionally biased region" description="Basic and acidic residues" evidence="1">
    <location>
        <begin position="152"/>
        <end position="163"/>
    </location>
</feature>
<feature type="domain" description="Recombinase" evidence="3">
    <location>
        <begin position="170"/>
        <end position="281"/>
    </location>
</feature>
<name>A0ABV9YXM5_9PSEU</name>
<dbReference type="PANTHER" id="PTHR30461">
    <property type="entry name" value="DNA-INVERTASE FROM LAMBDOID PROPHAGE"/>
    <property type="match status" value="1"/>
</dbReference>
<accession>A0ABV9YXM5</accession>
<proteinExistence type="predicted"/>
<dbReference type="InterPro" id="IPR036162">
    <property type="entry name" value="Resolvase-like_N_sf"/>
</dbReference>
<evidence type="ECO:0000313" key="5">
    <source>
        <dbReference type="Proteomes" id="UP001595947"/>
    </source>
</evidence>
<evidence type="ECO:0000313" key="4">
    <source>
        <dbReference type="EMBL" id="MFC5066198.1"/>
    </source>
</evidence>
<dbReference type="InterPro" id="IPR006119">
    <property type="entry name" value="Resolv_N"/>
</dbReference>
<dbReference type="Pfam" id="PF07508">
    <property type="entry name" value="Recombinase"/>
    <property type="match status" value="1"/>
</dbReference>
<dbReference type="Pfam" id="PF13408">
    <property type="entry name" value="Zn_ribbon_recom"/>
    <property type="match status" value="1"/>
</dbReference>
<dbReference type="Gene3D" id="3.90.1750.20">
    <property type="entry name" value="Putative Large Serine Recombinase, Chain B, Domain 2"/>
    <property type="match status" value="1"/>
</dbReference>
<comment type="caution">
    <text evidence="4">The sequence shown here is derived from an EMBL/GenBank/DDBJ whole genome shotgun (WGS) entry which is preliminary data.</text>
</comment>
<dbReference type="Gene3D" id="3.40.50.1390">
    <property type="entry name" value="Resolvase, N-terminal catalytic domain"/>
    <property type="match status" value="1"/>
</dbReference>
<dbReference type="InterPro" id="IPR025827">
    <property type="entry name" value="Zn_ribbon_recom_dom"/>
</dbReference>
<dbReference type="Pfam" id="PF00239">
    <property type="entry name" value="Resolvase"/>
    <property type="match status" value="1"/>
</dbReference>
<dbReference type="PANTHER" id="PTHR30461:SF23">
    <property type="entry name" value="DNA RECOMBINASE-RELATED"/>
    <property type="match status" value="1"/>
</dbReference>
<dbReference type="Proteomes" id="UP001595947">
    <property type="component" value="Unassembled WGS sequence"/>
</dbReference>
<dbReference type="PROSITE" id="PS51736">
    <property type="entry name" value="RECOMBINASES_3"/>
    <property type="match status" value="1"/>
</dbReference>
<dbReference type="RefSeq" id="WP_378039512.1">
    <property type="nucleotide sequence ID" value="NZ_JBHSIV010000061.1"/>
</dbReference>
<dbReference type="PROSITE" id="PS51737">
    <property type="entry name" value="RECOMBINASE_DNA_BIND"/>
    <property type="match status" value="1"/>
</dbReference>
<feature type="domain" description="Resolvase/invertase-type recombinase catalytic" evidence="2">
    <location>
        <begin position="11"/>
        <end position="162"/>
    </location>
</feature>
<reference evidence="5" key="1">
    <citation type="journal article" date="2019" name="Int. J. Syst. Evol. Microbiol.">
        <title>The Global Catalogue of Microorganisms (GCM) 10K type strain sequencing project: providing services to taxonomists for standard genome sequencing and annotation.</title>
        <authorList>
            <consortium name="The Broad Institute Genomics Platform"/>
            <consortium name="The Broad Institute Genome Sequencing Center for Infectious Disease"/>
            <person name="Wu L."/>
            <person name="Ma J."/>
        </authorList>
    </citation>
    <scope>NUCLEOTIDE SEQUENCE [LARGE SCALE GENOMIC DNA]</scope>
    <source>
        <strain evidence="5">CGMCC 4.7093</strain>
    </source>
</reference>
<dbReference type="InterPro" id="IPR050639">
    <property type="entry name" value="SSR_resolvase"/>
</dbReference>
<dbReference type="InterPro" id="IPR011109">
    <property type="entry name" value="DNA_bind_recombinase_dom"/>
</dbReference>
<evidence type="ECO:0000259" key="2">
    <source>
        <dbReference type="PROSITE" id="PS51736"/>
    </source>
</evidence>
<sequence>MGVDQAKRQLRAAVYCRISSDREGEALGVERQRQDCVERAEREDWVVVETYTDNDVGASTRSRRKPRVAYQRMIEAVTADEVDVVVAYSNSRLTRRPLELEDLIRLHESTGVVIRTVVSGDDDLSTADGRMVARIKASVDAAEAERISERVKRAASQRKEAGLRHGGFPPFGYRNGPSGSLEVDPERAALVREAARRVLAGETLYGVYTDFNRRGLQTAPSTKAPHGSTWHRRTLKRVLTEPATIGCVELASGEMRQVADPLIDRDRWDRLRELLYDPARTADRPVDWSTRRKFVLSGLLQCGACGHTMTGSLRRGRDGETHKSWTCATGTGGCGRIRIDNTDAERWVVRLALAVLDVAAVRDALSPGDDEGAGDDLRERITSDERRLERLADDFYDDVIDRTTFERQQSRVRARLETSRTALAKLMRARPTVVETGGRSVVDVWDEHDDVHWRRELLARVVENVVVLPHPRHMASTLTRRKIEAANEFEARRAEHRDRALFERLRITWRTEPTPDDAPPLDPSAFAHLSLIEQHALWASRMDADRPVQVTGVALVADASSLLRSASATGR</sequence>
<dbReference type="EMBL" id="JBHSIV010000061">
    <property type="protein sequence ID" value="MFC5066198.1"/>
    <property type="molecule type" value="Genomic_DNA"/>
</dbReference>
<gene>
    <name evidence="4" type="ORF">ACFPBZ_28600</name>
</gene>
<evidence type="ECO:0000256" key="1">
    <source>
        <dbReference type="SAM" id="MobiDB-lite"/>
    </source>
</evidence>
<evidence type="ECO:0000259" key="3">
    <source>
        <dbReference type="PROSITE" id="PS51737"/>
    </source>
</evidence>
<organism evidence="4 5">
    <name type="scientific">Actinomycetospora atypica</name>
    <dbReference type="NCBI Taxonomy" id="1290095"/>
    <lineage>
        <taxon>Bacteria</taxon>
        <taxon>Bacillati</taxon>
        <taxon>Actinomycetota</taxon>
        <taxon>Actinomycetes</taxon>
        <taxon>Pseudonocardiales</taxon>
        <taxon>Pseudonocardiaceae</taxon>
        <taxon>Actinomycetospora</taxon>
    </lineage>
</organism>
<dbReference type="InterPro" id="IPR038109">
    <property type="entry name" value="DNA_bind_recomb_sf"/>
</dbReference>
<feature type="region of interest" description="Disordered" evidence="1">
    <location>
        <begin position="152"/>
        <end position="176"/>
    </location>
</feature>
<dbReference type="SMART" id="SM00857">
    <property type="entry name" value="Resolvase"/>
    <property type="match status" value="1"/>
</dbReference>
<dbReference type="CDD" id="cd00338">
    <property type="entry name" value="Ser_Recombinase"/>
    <property type="match status" value="1"/>
</dbReference>
<dbReference type="SUPFAM" id="SSF53041">
    <property type="entry name" value="Resolvase-like"/>
    <property type="match status" value="1"/>
</dbReference>
<keyword evidence="5" id="KW-1185">Reference proteome</keyword>